<dbReference type="EMBL" id="BAAFHN010000043">
    <property type="protein sequence ID" value="GAB0173540.1"/>
    <property type="molecule type" value="Genomic_DNA"/>
</dbReference>
<reference evidence="1 2" key="1">
    <citation type="submission" date="2024-06" db="EMBL/GenBank/DDBJ databases">
        <title>Draft genome sequence of Helicobacter trogontum NHP16-4001.</title>
        <authorList>
            <person name="Rimbara E."/>
            <person name="Suzuki M."/>
        </authorList>
    </citation>
    <scope>NUCLEOTIDE SEQUENCE [LARGE SCALE GENOMIC DNA]</scope>
    <source>
        <strain evidence="1 2">NHP16-4001</strain>
    </source>
</reference>
<evidence type="ECO:0000313" key="1">
    <source>
        <dbReference type="EMBL" id="GAB0173540.1"/>
    </source>
</evidence>
<sequence>MDKTYWCDLHNWHNNNFELSCFIAITYGNHSLKSTKQNSVAIGNTNFVNADIKILQKNSRKYNVGFKLHFNDTGPNLIDTSPEFKKDNMYIRNRFMDNKTDIFVYDKYYQSSLSFKQMLKKIGLLYSISSNARYKTMHDNINDISKGCIRNNCIELNEKLSFIIKSFMQWKTTVLHHLMVRMIILFVLLQKKNLVGPSAINASCEIYPRSKQ</sequence>
<protein>
    <recommendedName>
        <fullName evidence="3">Transposase IS4-like domain-containing protein</fullName>
    </recommendedName>
</protein>
<accession>A0ABQ0D5B5</accession>
<evidence type="ECO:0000313" key="2">
    <source>
        <dbReference type="Proteomes" id="UP001562457"/>
    </source>
</evidence>
<keyword evidence="2" id="KW-1185">Reference proteome</keyword>
<comment type="caution">
    <text evidence="1">The sequence shown here is derived from an EMBL/GenBank/DDBJ whole genome shotgun (WGS) entry which is preliminary data.</text>
</comment>
<gene>
    <name evidence="1" type="ORF">NHP164001_15600</name>
</gene>
<dbReference type="Proteomes" id="UP001562457">
    <property type="component" value="Unassembled WGS sequence"/>
</dbReference>
<dbReference type="RefSeq" id="WP_369607633.1">
    <property type="nucleotide sequence ID" value="NZ_BAAFHN010000043.1"/>
</dbReference>
<evidence type="ECO:0008006" key="3">
    <source>
        <dbReference type="Google" id="ProtNLM"/>
    </source>
</evidence>
<organism evidence="1 2">
    <name type="scientific">Helicobacter trogontum</name>
    <dbReference type="NCBI Taxonomy" id="50960"/>
    <lineage>
        <taxon>Bacteria</taxon>
        <taxon>Pseudomonadati</taxon>
        <taxon>Campylobacterota</taxon>
        <taxon>Epsilonproteobacteria</taxon>
        <taxon>Campylobacterales</taxon>
        <taxon>Helicobacteraceae</taxon>
        <taxon>Helicobacter</taxon>
    </lineage>
</organism>
<name>A0ABQ0D5B5_9HELI</name>
<proteinExistence type="predicted"/>